<dbReference type="SUPFAM" id="SSF64268">
    <property type="entry name" value="PX domain"/>
    <property type="match status" value="1"/>
</dbReference>
<protein>
    <recommendedName>
        <fullName evidence="2">PX domain-containing protein</fullName>
    </recommendedName>
</protein>
<reference evidence="3 4" key="1">
    <citation type="journal article" date="2014" name="Genome Biol. Evol.">
        <title>The secreted proteins of Achlya hypogyna and Thraustotheca clavata identify the ancestral oomycete secretome and reveal gene acquisitions by horizontal gene transfer.</title>
        <authorList>
            <person name="Misner I."/>
            <person name="Blouin N."/>
            <person name="Leonard G."/>
            <person name="Richards T.A."/>
            <person name="Lane C.E."/>
        </authorList>
    </citation>
    <scope>NUCLEOTIDE SEQUENCE [LARGE SCALE GENOMIC DNA]</scope>
    <source>
        <strain evidence="3 4">ATCC 34112</strain>
    </source>
</reference>
<dbReference type="EMBL" id="JNBS01001122">
    <property type="protein sequence ID" value="OQS02490.1"/>
    <property type="molecule type" value="Genomic_DNA"/>
</dbReference>
<evidence type="ECO:0000313" key="4">
    <source>
        <dbReference type="Proteomes" id="UP000243217"/>
    </source>
</evidence>
<dbReference type="PROSITE" id="PS50195">
    <property type="entry name" value="PX"/>
    <property type="match status" value="1"/>
</dbReference>
<organism evidence="3 4">
    <name type="scientific">Thraustotheca clavata</name>
    <dbReference type="NCBI Taxonomy" id="74557"/>
    <lineage>
        <taxon>Eukaryota</taxon>
        <taxon>Sar</taxon>
        <taxon>Stramenopiles</taxon>
        <taxon>Oomycota</taxon>
        <taxon>Saprolegniomycetes</taxon>
        <taxon>Saprolegniales</taxon>
        <taxon>Achlyaceae</taxon>
        <taxon>Thraustotheca</taxon>
    </lineage>
</organism>
<dbReference type="InterPro" id="IPR001683">
    <property type="entry name" value="PX_dom"/>
</dbReference>
<dbReference type="InterPro" id="IPR036871">
    <property type="entry name" value="PX_dom_sf"/>
</dbReference>
<dbReference type="CDD" id="cd06093">
    <property type="entry name" value="PX_domain"/>
    <property type="match status" value="1"/>
</dbReference>
<dbReference type="Gene3D" id="3.30.1520.10">
    <property type="entry name" value="Phox-like domain"/>
    <property type="match status" value="1"/>
</dbReference>
<accession>A0A1V9ZXG8</accession>
<dbReference type="GO" id="GO:0035091">
    <property type="term" value="F:phosphatidylinositol binding"/>
    <property type="evidence" value="ECO:0007669"/>
    <property type="project" value="InterPro"/>
</dbReference>
<feature type="compositionally biased region" description="Basic residues" evidence="1">
    <location>
        <begin position="234"/>
        <end position="249"/>
    </location>
</feature>
<dbReference type="Proteomes" id="UP000243217">
    <property type="component" value="Unassembled WGS sequence"/>
</dbReference>
<proteinExistence type="predicted"/>
<gene>
    <name evidence="3" type="ORF">THRCLA_05139</name>
</gene>
<name>A0A1V9ZXG8_9STRA</name>
<evidence type="ECO:0000313" key="3">
    <source>
        <dbReference type="EMBL" id="OQS02490.1"/>
    </source>
</evidence>
<feature type="domain" description="PX" evidence="2">
    <location>
        <begin position="24"/>
        <end position="171"/>
    </location>
</feature>
<sequence>MKLADRIAAPQGIEAEMNPFAIAICSVTISDGACIDQHLADQCTLYAVHIQNALTGRSWVVYRRYSDFVLFREKMAAHFQNSIEIVPKAFNSIMMLRFPKKKPFPRKSTLHHREIGFLQFLRNVHDILLDQEYYLHRDISCVGFAILKSFLGSRLHPHYANAYFINKTIPQHKLPLQQRLCVIQCGSLETVLEEPDLTTRKKRIKSEAVIEMSMTASLASDDDHEYNNVPSSTKSHHSQSKPHHGINIKRLRPSHWFSTTIR</sequence>
<comment type="caution">
    <text evidence="3">The sequence shown here is derived from an EMBL/GenBank/DDBJ whole genome shotgun (WGS) entry which is preliminary data.</text>
</comment>
<dbReference type="AlphaFoldDB" id="A0A1V9ZXG8"/>
<keyword evidence="4" id="KW-1185">Reference proteome</keyword>
<feature type="region of interest" description="Disordered" evidence="1">
    <location>
        <begin position="221"/>
        <end position="249"/>
    </location>
</feature>
<dbReference type="OrthoDB" id="76516at2759"/>
<evidence type="ECO:0000259" key="2">
    <source>
        <dbReference type="PROSITE" id="PS50195"/>
    </source>
</evidence>
<dbReference type="Pfam" id="PF00787">
    <property type="entry name" value="PX"/>
    <property type="match status" value="1"/>
</dbReference>
<evidence type="ECO:0000256" key="1">
    <source>
        <dbReference type="SAM" id="MobiDB-lite"/>
    </source>
</evidence>